<keyword evidence="2" id="KW-1185">Reference proteome</keyword>
<evidence type="ECO:0000313" key="1">
    <source>
        <dbReference type="EMBL" id="MCI75609.1"/>
    </source>
</evidence>
<protein>
    <submittedName>
        <fullName evidence="1">Uncharacterized protein</fullName>
    </submittedName>
</protein>
<dbReference type="AlphaFoldDB" id="A0A392UPN3"/>
<evidence type="ECO:0000313" key="2">
    <source>
        <dbReference type="Proteomes" id="UP000265520"/>
    </source>
</evidence>
<reference evidence="1 2" key="1">
    <citation type="journal article" date="2018" name="Front. Plant Sci.">
        <title>Red Clover (Trifolium pratense) and Zigzag Clover (T. medium) - A Picture of Genomic Similarities and Differences.</title>
        <authorList>
            <person name="Dluhosova J."/>
            <person name="Istvanek J."/>
            <person name="Nedelnik J."/>
            <person name="Repkova J."/>
        </authorList>
    </citation>
    <scope>NUCLEOTIDE SEQUENCE [LARGE SCALE GENOMIC DNA]</scope>
    <source>
        <strain evidence="2">cv. 10/8</strain>
        <tissue evidence="1">Leaf</tissue>
    </source>
</reference>
<comment type="caution">
    <text evidence="1">The sequence shown here is derived from an EMBL/GenBank/DDBJ whole genome shotgun (WGS) entry which is preliminary data.</text>
</comment>
<dbReference type="EMBL" id="LXQA010887063">
    <property type="protein sequence ID" value="MCI75609.1"/>
    <property type="molecule type" value="Genomic_DNA"/>
</dbReference>
<name>A0A392UPN3_9FABA</name>
<feature type="non-terminal residue" evidence="1">
    <location>
        <position position="1"/>
    </location>
</feature>
<proteinExistence type="predicted"/>
<dbReference type="Proteomes" id="UP000265520">
    <property type="component" value="Unassembled WGS sequence"/>
</dbReference>
<sequence>GNWSLSDLVASARQTSPGTLLRLLVVATAR</sequence>
<accession>A0A392UPN3</accession>
<organism evidence="1 2">
    <name type="scientific">Trifolium medium</name>
    <dbReference type="NCBI Taxonomy" id="97028"/>
    <lineage>
        <taxon>Eukaryota</taxon>
        <taxon>Viridiplantae</taxon>
        <taxon>Streptophyta</taxon>
        <taxon>Embryophyta</taxon>
        <taxon>Tracheophyta</taxon>
        <taxon>Spermatophyta</taxon>
        <taxon>Magnoliopsida</taxon>
        <taxon>eudicotyledons</taxon>
        <taxon>Gunneridae</taxon>
        <taxon>Pentapetalae</taxon>
        <taxon>rosids</taxon>
        <taxon>fabids</taxon>
        <taxon>Fabales</taxon>
        <taxon>Fabaceae</taxon>
        <taxon>Papilionoideae</taxon>
        <taxon>50 kb inversion clade</taxon>
        <taxon>NPAAA clade</taxon>
        <taxon>Hologalegina</taxon>
        <taxon>IRL clade</taxon>
        <taxon>Trifolieae</taxon>
        <taxon>Trifolium</taxon>
    </lineage>
</organism>